<sequence length="74" mass="8005">MNDMFALDRFLRTDPEDVGCGQAMELLHLYAELAATNADAAAERYRGVAAHLRACGPCGEDLEGLLAAIAERRP</sequence>
<organism evidence="1 2">
    <name type="scientific">Micromonospora azadirachtae</name>
    <dbReference type="NCBI Taxonomy" id="1970735"/>
    <lineage>
        <taxon>Bacteria</taxon>
        <taxon>Bacillati</taxon>
        <taxon>Actinomycetota</taxon>
        <taxon>Actinomycetes</taxon>
        <taxon>Micromonosporales</taxon>
        <taxon>Micromonosporaceae</taxon>
        <taxon>Micromonospora</taxon>
    </lineage>
</organism>
<comment type="caution">
    <text evidence="1">The sequence shown here is derived from an EMBL/GenBank/DDBJ whole genome shotgun (WGS) entry which is preliminary data.</text>
</comment>
<name>A0ABW2ZZW8_9ACTN</name>
<reference evidence="2" key="1">
    <citation type="journal article" date="2019" name="Int. J. Syst. Evol. Microbiol.">
        <title>The Global Catalogue of Microorganisms (GCM) 10K type strain sequencing project: providing services to taxonomists for standard genome sequencing and annotation.</title>
        <authorList>
            <consortium name="The Broad Institute Genomics Platform"/>
            <consortium name="The Broad Institute Genome Sequencing Center for Infectious Disease"/>
            <person name="Wu L."/>
            <person name="Ma J."/>
        </authorList>
    </citation>
    <scope>NUCLEOTIDE SEQUENCE [LARGE SCALE GENOMIC DNA]</scope>
    <source>
        <strain evidence="2">JCM 32148</strain>
    </source>
</reference>
<dbReference type="Proteomes" id="UP001597053">
    <property type="component" value="Unassembled WGS sequence"/>
</dbReference>
<proteinExistence type="predicted"/>
<keyword evidence="2" id="KW-1185">Reference proteome</keyword>
<dbReference type="EMBL" id="JBHTHM010000334">
    <property type="protein sequence ID" value="MFD0784176.1"/>
    <property type="molecule type" value="Genomic_DNA"/>
</dbReference>
<evidence type="ECO:0000313" key="1">
    <source>
        <dbReference type="EMBL" id="MFD0784176.1"/>
    </source>
</evidence>
<evidence type="ECO:0008006" key="3">
    <source>
        <dbReference type="Google" id="ProtNLM"/>
    </source>
</evidence>
<accession>A0ABW2ZZW8</accession>
<protein>
    <recommendedName>
        <fullName evidence="3">Zinc-finger domain-containing protein</fullName>
    </recommendedName>
</protein>
<evidence type="ECO:0000313" key="2">
    <source>
        <dbReference type="Proteomes" id="UP001597053"/>
    </source>
</evidence>
<gene>
    <name evidence="1" type="ORF">ACFQZ8_09630</name>
</gene>